<keyword evidence="1" id="KW-0812">Transmembrane</keyword>
<evidence type="ECO:0000313" key="2">
    <source>
        <dbReference type="EMBL" id="CAL1528646.1"/>
    </source>
</evidence>
<feature type="transmembrane region" description="Helical" evidence="1">
    <location>
        <begin position="162"/>
        <end position="181"/>
    </location>
</feature>
<proteinExistence type="predicted"/>
<dbReference type="Proteomes" id="UP001497497">
    <property type="component" value="Unassembled WGS sequence"/>
</dbReference>
<evidence type="ECO:0000313" key="3">
    <source>
        <dbReference type="Proteomes" id="UP001497497"/>
    </source>
</evidence>
<reference evidence="2 3" key="1">
    <citation type="submission" date="2024-04" db="EMBL/GenBank/DDBJ databases">
        <authorList>
            <consortium name="Genoscope - CEA"/>
            <person name="William W."/>
        </authorList>
    </citation>
    <scope>NUCLEOTIDE SEQUENCE [LARGE SCALE GENOMIC DNA]</scope>
</reference>
<feature type="transmembrane region" description="Helical" evidence="1">
    <location>
        <begin position="84"/>
        <end position="109"/>
    </location>
</feature>
<dbReference type="EMBL" id="CAXITT010000035">
    <property type="protein sequence ID" value="CAL1528646.1"/>
    <property type="molecule type" value="Genomic_DNA"/>
</dbReference>
<comment type="caution">
    <text evidence="2">The sequence shown here is derived from an EMBL/GenBank/DDBJ whole genome shotgun (WGS) entry which is preliminary data.</text>
</comment>
<keyword evidence="1" id="KW-0472">Membrane</keyword>
<gene>
    <name evidence="2" type="ORF">GSLYS_00002816001</name>
</gene>
<feature type="transmembrane region" description="Helical" evidence="1">
    <location>
        <begin position="121"/>
        <end position="142"/>
    </location>
</feature>
<keyword evidence="1" id="KW-1133">Transmembrane helix</keyword>
<dbReference type="AlphaFoldDB" id="A0AAV2H4N8"/>
<name>A0AAV2H4N8_LYMST</name>
<organism evidence="2 3">
    <name type="scientific">Lymnaea stagnalis</name>
    <name type="common">Great pond snail</name>
    <name type="synonym">Helix stagnalis</name>
    <dbReference type="NCBI Taxonomy" id="6523"/>
    <lineage>
        <taxon>Eukaryota</taxon>
        <taxon>Metazoa</taxon>
        <taxon>Spiralia</taxon>
        <taxon>Lophotrochozoa</taxon>
        <taxon>Mollusca</taxon>
        <taxon>Gastropoda</taxon>
        <taxon>Heterobranchia</taxon>
        <taxon>Euthyneura</taxon>
        <taxon>Panpulmonata</taxon>
        <taxon>Hygrophila</taxon>
        <taxon>Lymnaeoidea</taxon>
        <taxon>Lymnaeidae</taxon>
        <taxon>Lymnaea</taxon>
    </lineage>
</organism>
<protein>
    <submittedName>
        <fullName evidence="2">Uncharacterized protein</fullName>
    </submittedName>
</protein>
<accession>A0AAV2H4N8</accession>
<evidence type="ECO:0000256" key="1">
    <source>
        <dbReference type="SAM" id="Phobius"/>
    </source>
</evidence>
<keyword evidence="3" id="KW-1185">Reference proteome</keyword>
<sequence length="562" mass="63142">MKPKSWLTLTLCLTILATVLQIAGVVTPLWIWLKTSDYRVGVGLFYRIGCEDGNGGNCSTASFPKNLPFGYDSASTYNKTEWEAIVWLETISACIAVLLSVMMIVYYIGFGVWKKMSNLNLTMVITAFCVWSPLLAGHIVYFVFYGRVITRSPDINSESFPWSPLICFLALFLFLAVTWLVHFKCRNRNFIEHAIPTSADSKMVLNPSTKNQLMKRYFTPTPYREDRRQALHASAYTDQSYLLGSGSSRGTAEYAGVNNGGLRAIEYSSNQRVEGVKADVDYSFSPVIETAGLSAGITSGETIVRNGQVQGHLQGEIDYGYTQNNYGTQIVERTFVTRRTGDAYVDQIEAPPRPPQVDVNEYNRRQEEQHRQWEILQAQAAERRIMQERQGGIIRNEVTDSRNDGFSDIDLDDARTVYYTGKERARREGVVDSGLTRKNTTYTTVVQANESQRDYEKRFGQQQGVVSREIRTEVLAAPSRGQEQIVREVTLLESGGRGPAGGQYRITADRTITEGVNDAGITLVHTRNPTAGKVVMAPGHLSGDRFKYNGTYIYRPYSEDIY</sequence>